<keyword evidence="20" id="KW-1185">Reference proteome</keyword>
<evidence type="ECO:0000256" key="8">
    <source>
        <dbReference type="ARBA" id="ARBA00023239"/>
    </source>
</evidence>
<feature type="active site" description="For malonyltransferase activity" evidence="16">
    <location>
        <position position="1843"/>
    </location>
</feature>
<dbReference type="InterPro" id="IPR032088">
    <property type="entry name" value="SAT"/>
</dbReference>
<feature type="compositionally biased region" description="Polar residues" evidence="17">
    <location>
        <begin position="22"/>
        <end position="41"/>
    </location>
</feature>
<dbReference type="GO" id="GO:0004318">
    <property type="term" value="F:enoyl-[acyl-carrier-protein] reductase (NADH) activity"/>
    <property type="evidence" value="ECO:0007669"/>
    <property type="project" value="UniProtKB-UniRule"/>
</dbReference>
<evidence type="ECO:0000256" key="4">
    <source>
        <dbReference type="ARBA" id="ARBA00022801"/>
    </source>
</evidence>
<evidence type="ECO:0000256" key="15">
    <source>
        <dbReference type="PIRNR" id="PIRNR005562"/>
    </source>
</evidence>
<sequence length="2090" mass="227271">MPEKKKPTLQRVRTAASIPDSGYSTQTGLPEPTSPKQINTSSLPGSLLAAVEAGDASLAFIFGGQGSSNAQCVDQAAELYALYPALLEPLVSSIDSLFANLSTSLPELDIFFLGREISIRTWLEEPSSRPEKAFIASAAVSFPLIGLLDLMQYCIIGRTLGKTPKQLRQLLAGLTGHSQGIVVAAALARSDCNTWADFDRIAAWAVELLFWIGFESHAGAPQASLPPSAISESVEKGHGVPSHMLSVRGLQLTQLDKAVEAFNHNLNQVIPAQQHHLHVALINGANSYVVAGAPRFLFGLAQRLTDGQSGKDQSRVPFSQRKPTVHCHFLPISAPFHTPHLAEPAQRVKDRFASASHSSPYRAAMRPTVGDLDVALFHTETGKDVRETFPSTESLVDVVVDAIATKRLDWPSSLQMSSARAPVSHMIVLGNGRLSTLVHQTVDGLGIRVIDGTSIPSPVEADTVTIGPRAEIFDKALAPWQLRPQTWRDRFRPRIHKHFRDFNSDFVNLSSLSAVEAYENPTTHWTYTVETRLNRILNAPPVMVAGMTPTTVHPDFVAAVVQAGYHVELAGGGYFSEAEMSAAVDALTAQLPAGRCIAVNLIYASPVAMGWQIPLLQTLIRRGAPIEGLTIAAGVPSPDIVAGYINALGAGSNNSRGGGLRHMSFKPGTAAGIREVISIARSHPTFPIILQWTGGRGGGHHSAEDFHEPLLETYSEMRRCENLYLVVGSGFGDGAGMLPYFTGEWARRFGRADMPVDGVLMGSRMMVAKEAHTSPQAKALILATPGVSDAEWESSYTPAGNVLTVVSEMGQPIHKIATRAVKLWKNLDDTIFSLPRSERKAALLKRKDEIIAKLNADSHRPWFGLDARGKTVDLEDMTYAEVLARLVQLQYVRHQQRWVHPSNAELFREFAVRVVERLSLESGSSSRANASPLTLDFASDSPYALLVKINAVCPEAASQVLHPEDARVFLHLCRARGRKPVSFILDLDDDFEHWFKKDSLWQSEDVDAVYGQDAQRVCVLQSPVSLAYSTRDDQTAGEILDDIQHELGALIESQHVSIRGWRNPASTSSSSSYWVADGMPPSMNAAATGVQIDRTRSHLVLRPLIDDLDPDAWLSLLRDQISSPALSAVLSEASIYQAHCSTPGVPIQPNCFRQIFAPRVGVSVHVHVCEEELLLVHDGDRHSKTAVLVRVSTSLPAPRQLVVSAVESMDIRIQLYHHHSGNTFSTTSANTNPTQLMLDWRYDAKTRRLLDTMAPDDRNQRVQRFFAQLWLPNSPLPPTPAPTKTPSLPLYDALQSHQSPELSILLAPEVYSTLQASISQAFDTASPTVPRLARGTPIAIEASVIAAWDALMAPLVQPSIKGDLLRLVHRSISVRLAPDAPPLTVGENLTCSSRVTAVTIEPSGKSIKVAVDVLRPSGNKALTILGEFFIRGKFADWDDTFRNEEKEYEVLVGTEIDEAVLRDREWFTLNPDVGSLLGMTLVFKLHTHTLFRDASSFARVTTTGTVEQKTWNGARKPIGSVSLDQSSITRDPVIDFLQRKGTEVPAGNGGFAKIPLKSPGWSGEAERIVTAPSQRQSKLYAAVSGDLNPIHTSPVFAALAEIPGETTIVHGMYTVAVCRQVVEELCGLGAAEQRGRLRAFSADLVGMVRPGDVIRVGVVHEAMVGGRMVVEVTARLARTGEVVVKGEAEVEQPATAYVFTGQGSQSPGMGMALYKSSPVAKKIWDEMDAVLMDQFGWSIMHIVNDNPTELTIHFGGPQGQKVLNNYLAMSVEIPIPNSTLTKRQPLIPDITPDSESYTFRDSRGLVHATQFAQPAIMILQKATVEHLAAEGLLQQGAVFAGHSLGEWGAISSMAGFLQFSQTMTIGFYRGLLMHFAVPRDAAGQTGYSMVAVNPTRAGKGFDDAALRTVVNHIAYASGRLMEIVNFNVEAEQYVCAGHVRNISVLTQILNALPSPQTLQTFLTSPTPQSRTTTLLGQQIASAILTSDALPLNATLPRGRATIPLSAIDIPFHSNILRPGIAAFRRILEARIRAEDFRPELAVGKWVTNVLGKEFSLEEGYLREAAEVTGSEVLREIVEVVAGADSQIAVQ</sequence>
<keyword evidence="5 15" id="KW-0521">NADP</keyword>
<dbReference type="SUPFAM" id="SSF51395">
    <property type="entry name" value="FMN-linked oxidoreductases"/>
    <property type="match status" value="1"/>
</dbReference>
<comment type="catalytic activity">
    <reaction evidence="10">
        <text>acetyl-CoA + n malonyl-CoA + 2n NADPH + 4n H(+) = a long-chain-acyl-CoA + n CoA + n CO2 + 2n NADP(+).</text>
        <dbReference type="EC" id="2.3.1.86"/>
    </reaction>
</comment>
<gene>
    <name evidence="19" type="ORF">B0T19DRAFT_473701</name>
</gene>
<dbReference type="Gene3D" id="3.30.70.3330">
    <property type="match status" value="1"/>
</dbReference>
<dbReference type="Gene3D" id="3.30.1120.100">
    <property type="match status" value="1"/>
</dbReference>
<dbReference type="InterPro" id="IPR001227">
    <property type="entry name" value="Ac_transferase_dom_sf"/>
</dbReference>
<dbReference type="Pfam" id="PF17951">
    <property type="entry name" value="FAS_meander"/>
    <property type="match status" value="1"/>
</dbReference>
<evidence type="ECO:0000256" key="1">
    <source>
        <dbReference type="ARBA" id="ARBA00001055"/>
    </source>
</evidence>
<accession>A0AAE0MHQ4</accession>
<evidence type="ECO:0000259" key="18">
    <source>
        <dbReference type="SMART" id="SM00827"/>
    </source>
</evidence>
<comment type="catalytic activity">
    <reaction evidence="11">
        <text>holo-[ACP] + malonyl-CoA = malonyl-[ACP] + CoA</text>
        <dbReference type="Rhea" id="RHEA:41792"/>
        <dbReference type="Rhea" id="RHEA-COMP:9623"/>
        <dbReference type="Rhea" id="RHEA-COMP:9685"/>
        <dbReference type="ChEBI" id="CHEBI:57287"/>
        <dbReference type="ChEBI" id="CHEBI:57384"/>
        <dbReference type="ChEBI" id="CHEBI:64479"/>
        <dbReference type="ChEBI" id="CHEBI:78449"/>
        <dbReference type="EC" id="2.3.1.39"/>
    </reaction>
</comment>
<dbReference type="Pfam" id="PF22235">
    <property type="entry name" value="FAS1_thioest_ins"/>
    <property type="match status" value="1"/>
</dbReference>
<keyword evidence="3 15" id="KW-0808">Transferase</keyword>
<evidence type="ECO:0000313" key="19">
    <source>
        <dbReference type="EMBL" id="KAK3332927.1"/>
    </source>
</evidence>
<evidence type="ECO:0000256" key="14">
    <source>
        <dbReference type="ARBA" id="ARBA00048835"/>
    </source>
</evidence>
<evidence type="ECO:0000256" key="9">
    <source>
        <dbReference type="ARBA" id="ARBA00023268"/>
    </source>
</evidence>
<dbReference type="Gene3D" id="1.20.930.70">
    <property type="match status" value="1"/>
</dbReference>
<dbReference type="Gene3D" id="3.40.366.10">
    <property type="entry name" value="Malonyl-Coenzyme A Acyl Carrier Protein, domain 2"/>
    <property type="match status" value="3"/>
</dbReference>
<dbReference type="InterPro" id="IPR013565">
    <property type="entry name" value="Fas1/AflB-like_central"/>
</dbReference>
<dbReference type="PANTHER" id="PTHR10982:SF21">
    <property type="entry name" value="FATTY ACID SYNTHASE SUBUNIT BETA"/>
    <property type="match status" value="1"/>
</dbReference>
<evidence type="ECO:0000256" key="13">
    <source>
        <dbReference type="ARBA" id="ARBA00048572"/>
    </source>
</evidence>
<evidence type="ECO:0000256" key="12">
    <source>
        <dbReference type="ARBA" id="ARBA00048536"/>
    </source>
</evidence>
<evidence type="ECO:0000256" key="11">
    <source>
        <dbReference type="ARBA" id="ARBA00048462"/>
    </source>
</evidence>
<comment type="catalytic activity">
    <reaction evidence="13">
        <text>a 2,3-saturated acyl-[ACP] + NAD(+) = a (2E)-enoyl-[ACP] + NADH + H(+)</text>
        <dbReference type="Rhea" id="RHEA:10240"/>
        <dbReference type="Rhea" id="RHEA-COMP:9925"/>
        <dbReference type="Rhea" id="RHEA-COMP:9926"/>
        <dbReference type="ChEBI" id="CHEBI:15378"/>
        <dbReference type="ChEBI" id="CHEBI:57540"/>
        <dbReference type="ChEBI" id="CHEBI:57945"/>
        <dbReference type="ChEBI" id="CHEBI:78784"/>
        <dbReference type="ChEBI" id="CHEBI:78785"/>
        <dbReference type="EC" id="1.3.1.9"/>
    </reaction>
</comment>
<comment type="catalytic activity">
    <reaction evidence="12">
        <text>(9Z)-octadecenoyl-[ACP] + H2O = (9Z)-octadecenoate + holo-[ACP] + H(+)</text>
        <dbReference type="Rhea" id="RHEA:15057"/>
        <dbReference type="Rhea" id="RHEA-COMP:9685"/>
        <dbReference type="Rhea" id="RHEA-COMP:9924"/>
        <dbReference type="ChEBI" id="CHEBI:15377"/>
        <dbReference type="ChEBI" id="CHEBI:15378"/>
        <dbReference type="ChEBI" id="CHEBI:30823"/>
        <dbReference type="ChEBI" id="CHEBI:64479"/>
        <dbReference type="ChEBI" id="CHEBI:78783"/>
        <dbReference type="EC" id="3.1.2.14"/>
    </reaction>
</comment>
<comment type="similarity">
    <text evidence="2 15">Belongs to the fungal fatty acid synthetase subunit beta family.</text>
</comment>
<dbReference type="InterPro" id="IPR013785">
    <property type="entry name" value="Aldolase_TIM"/>
</dbReference>
<feature type="active site" description="For acetyltransferase activity" evidence="16">
    <location>
        <position position="178"/>
    </location>
</feature>
<evidence type="ECO:0000256" key="16">
    <source>
        <dbReference type="PIRSR" id="PIRSR005562-1"/>
    </source>
</evidence>
<comment type="catalytic activity">
    <reaction evidence="14">
        <text>holo-[ACP] + acetyl-CoA = acetyl-[ACP] + CoA</text>
        <dbReference type="Rhea" id="RHEA:41788"/>
        <dbReference type="Rhea" id="RHEA-COMP:9621"/>
        <dbReference type="Rhea" id="RHEA-COMP:9685"/>
        <dbReference type="ChEBI" id="CHEBI:57287"/>
        <dbReference type="ChEBI" id="CHEBI:57288"/>
        <dbReference type="ChEBI" id="CHEBI:64479"/>
        <dbReference type="ChEBI" id="CHEBI:78446"/>
        <dbReference type="EC" id="2.3.1.38"/>
    </reaction>
</comment>
<dbReference type="Gene3D" id="3.20.20.70">
    <property type="entry name" value="Aldolase class I"/>
    <property type="match status" value="1"/>
</dbReference>
<dbReference type="InterPro" id="IPR002539">
    <property type="entry name" value="MaoC-like_dom"/>
</dbReference>
<dbReference type="GO" id="GO:0006633">
    <property type="term" value="P:fatty acid biosynthetic process"/>
    <property type="evidence" value="ECO:0007669"/>
    <property type="project" value="InterPro"/>
</dbReference>
<keyword evidence="6 15" id="KW-0560">Oxidoreductase</keyword>
<evidence type="ECO:0000256" key="7">
    <source>
        <dbReference type="ARBA" id="ARBA00023027"/>
    </source>
</evidence>
<dbReference type="SMART" id="SM00827">
    <property type="entry name" value="PKS_AT"/>
    <property type="match status" value="1"/>
</dbReference>
<dbReference type="Gene3D" id="6.10.60.10">
    <property type="match status" value="1"/>
</dbReference>
<evidence type="ECO:0000256" key="5">
    <source>
        <dbReference type="ARBA" id="ARBA00022857"/>
    </source>
</evidence>
<dbReference type="PIRSF" id="PIRSF005562">
    <property type="entry name" value="FAS_yeast_beta"/>
    <property type="match status" value="1"/>
</dbReference>
<feature type="region of interest" description="Disordered" evidence="17">
    <location>
        <begin position="1"/>
        <end position="41"/>
    </location>
</feature>
<dbReference type="InterPro" id="IPR003965">
    <property type="entry name" value="Fatty_acid_synthase"/>
</dbReference>
<dbReference type="GO" id="GO:0016297">
    <property type="term" value="F:fatty acyl-[ACP] hydrolase activity"/>
    <property type="evidence" value="ECO:0007669"/>
    <property type="project" value="UniProtKB-EC"/>
</dbReference>
<dbReference type="Pfam" id="PF16073">
    <property type="entry name" value="SAT"/>
    <property type="match status" value="1"/>
</dbReference>
<evidence type="ECO:0000256" key="3">
    <source>
        <dbReference type="ARBA" id="ARBA00022679"/>
    </source>
</evidence>
<dbReference type="GO" id="GO:0004321">
    <property type="term" value="F:fatty-acyl-CoA synthase activity"/>
    <property type="evidence" value="ECO:0007669"/>
    <property type="project" value="UniProtKB-EC"/>
</dbReference>
<dbReference type="GO" id="GO:0004312">
    <property type="term" value="F:fatty acid synthase activity"/>
    <property type="evidence" value="ECO:0007669"/>
    <property type="project" value="InterPro"/>
</dbReference>
<keyword evidence="9" id="KW-0511">Multifunctional enzyme</keyword>
<evidence type="ECO:0000256" key="6">
    <source>
        <dbReference type="ARBA" id="ARBA00023002"/>
    </source>
</evidence>
<dbReference type="SUPFAM" id="SSF52151">
    <property type="entry name" value="FabD/lysophospholipase-like"/>
    <property type="match status" value="2"/>
</dbReference>
<dbReference type="PANTHER" id="PTHR10982">
    <property type="entry name" value="MALONYL COA-ACYL CARRIER PROTEIN TRANSACYLASE"/>
    <property type="match status" value="1"/>
</dbReference>
<dbReference type="GO" id="GO:0004313">
    <property type="term" value="F:[acyl-carrier-protein] S-acetyltransferase activity"/>
    <property type="evidence" value="ECO:0007669"/>
    <property type="project" value="UniProtKB-EC"/>
</dbReference>
<dbReference type="CDD" id="cd03447">
    <property type="entry name" value="FAS_MaoC"/>
    <property type="match status" value="1"/>
</dbReference>
<dbReference type="SUPFAM" id="SSF54637">
    <property type="entry name" value="Thioesterase/thiol ester dehydrase-isomerase"/>
    <property type="match status" value="1"/>
</dbReference>
<dbReference type="EMBL" id="JAUEPO010000002">
    <property type="protein sequence ID" value="KAK3332927.1"/>
    <property type="molecule type" value="Genomic_DNA"/>
</dbReference>
<keyword evidence="4 15" id="KW-0378">Hydrolase</keyword>
<dbReference type="Proteomes" id="UP001286456">
    <property type="component" value="Unassembled WGS sequence"/>
</dbReference>
<dbReference type="InterPro" id="IPR016035">
    <property type="entry name" value="Acyl_Trfase/lysoPLipase"/>
</dbReference>
<dbReference type="InterPro" id="IPR016452">
    <property type="entry name" value="Fas1/AflB-like"/>
</dbReference>
<dbReference type="GO" id="GO:0004314">
    <property type="term" value="F:[acyl-carrier-protein] S-malonyltransferase activity"/>
    <property type="evidence" value="ECO:0007669"/>
    <property type="project" value="UniProtKB-EC"/>
</dbReference>
<dbReference type="Pfam" id="PF00698">
    <property type="entry name" value="Acyl_transf_1"/>
    <property type="match status" value="1"/>
</dbReference>
<evidence type="ECO:0000256" key="2">
    <source>
        <dbReference type="ARBA" id="ARBA00010009"/>
    </source>
</evidence>
<dbReference type="InterPro" id="IPR050830">
    <property type="entry name" value="Fungal_FAS"/>
</dbReference>
<dbReference type="Gene3D" id="2.40.128.700">
    <property type="match status" value="1"/>
</dbReference>
<dbReference type="InterPro" id="IPR029069">
    <property type="entry name" value="HotDog_dom_sf"/>
</dbReference>
<dbReference type="InterPro" id="IPR014043">
    <property type="entry name" value="Acyl_transferase_dom"/>
</dbReference>
<dbReference type="Gene3D" id="3.10.129.10">
    <property type="entry name" value="Hotdog Thioesterase"/>
    <property type="match status" value="1"/>
</dbReference>
<protein>
    <submittedName>
        <fullName evidence="19">Sterigmatocystin biosynthesis fatty acid synthase subunit beta</fullName>
    </submittedName>
</protein>
<keyword evidence="7 15" id="KW-0520">NAD</keyword>
<organism evidence="19 20">
    <name type="scientific">Cercophora scortea</name>
    <dbReference type="NCBI Taxonomy" id="314031"/>
    <lineage>
        <taxon>Eukaryota</taxon>
        <taxon>Fungi</taxon>
        <taxon>Dikarya</taxon>
        <taxon>Ascomycota</taxon>
        <taxon>Pezizomycotina</taxon>
        <taxon>Sordariomycetes</taxon>
        <taxon>Sordariomycetidae</taxon>
        <taxon>Sordariales</taxon>
        <taxon>Lasiosphaeriaceae</taxon>
        <taxon>Cercophora</taxon>
    </lineage>
</organism>
<dbReference type="PRINTS" id="PR01483">
    <property type="entry name" value="FASYNTHASE"/>
</dbReference>
<proteinExistence type="inferred from homology"/>
<keyword evidence="8" id="KW-0456">Lyase</keyword>
<name>A0AAE0MHQ4_9PEZI</name>
<feature type="domain" description="Malonyl-CoA:ACP transacylase (MAT)" evidence="18">
    <location>
        <begin position="1698"/>
        <end position="1999"/>
    </location>
</feature>
<reference evidence="19" key="2">
    <citation type="submission" date="2023-06" db="EMBL/GenBank/DDBJ databases">
        <authorList>
            <consortium name="Lawrence Berkeley National Laboratory"/>
            <person name="Haridas S."/>
            <person name="Hensen N."/>
            <person name="Bonometti L."/>
            <person name="Westerberg I."/>
            <person name="Brannstrom I.O."/>
            <person name="Guillou S."/>
            <person name="Cros-Aarteil S."/>
            <person name="Calhoun S."/>
            <person name="Kuo A."/>
            <person name="Mondo S."/>
            <person name="Pangilinan J."/>
            <person name="Riley R."/>
            <person name="Labutti K."/>
            <person name="Andreopoulos B."/>
            <person name="Lipzen A."/>
            <person name="Chen C."/>
            <person name="Yanf M."/>
            <person name="Daum C."/>
            <person name="Ng V."/>
            <person name="Clum A."/>
            <person name="Steindorff A."/>
            <person name="Ohm R."/>
            <person name="Martin F."/>
            <person name="Silar P."/>
            <person name="Natvig D."/>
            <person name="Lalanne C."/>
            <person name="Gautier V."/>
            <person name="Ament-Velasquez S.L."/>
            <person name="Kruys A."/>
            <person name="Hutchinson M.I."/>
            <person name="Powell A.J."/>
            <person name="Barry K."/>
            <person name="Miller A.N."/>
            <person name="Grigoriev I.V."/>
            <person name="Debuchy R."/>
            <person name="Gladieux P."/>
            <person name="Thoren M.H."/>
            <person name="Johannesson H."/>
        </authorList>
    </citation>
    <scope>NUCLEOTIDE SEQUENCE</scope>
    <source>
        <strain evidence="19">SMH4131-1</strain>
    </source>
</reference>
<dbReference type="GO" id="GO:0005835">
    <property type="term" value="C:fatty acid synthase complex"/>
    <property type="evidence" value="ECO:0007669"/>
    <property type="project" value="UniProtKB-UniRule"/>
</dbReference>
<comment type="catalytic activity">
    <reaction evidence="1">
        <text>a (3R)-hydroxyacyl-[ACP] = a (2E)-enoyl-[ACP] + H2O</text>
        <dbReference type="Rhea" id="RHEA:13097"/>
        <dbReference type="Rhea" id="RHEA-COMP:9925"/>
        <dbReference type="Rhea" id="RHEA-COMP:9945"/>
        <dbReference type="ChEBI" id="CHEBI:15377"/>
        <dbReference type="ChEBI" id="CHEBI:78784"/>
        <dbReference type="ChEBI" id="CHEBI:78827"/>
        <dbReference type="EC" id="4.2.1.59"/>
    </reaction>
</comment>
<evidence type="ECO:0000256" key="10">
    <source>
        <dbReference type="ARBA" id="ARBA00048237"/>
    </source>
</evidence>
<dbReference type="Pfam" id="PF01575">
    <property type="entry name" value="MaoC_dehydratas"/>
    <property type="match status" value="1"/>
</dbReference>
<dbReference type="Pfam" id="PF08354">
    <property type="entry name" value="Fas1-AflB-like_hel"/>
    <property type="match status" value="1"/>
</dbReference>
<dbReference type="Gene3D" id="6.20.240.10">
    <property type="match status" value="1"/>
</dbReference>
<dbReference type="InterPro" id="IPR040883">
    <property type="entry name" value="FAS_meander"/>
</dbReference>
<reference evidence="19" key="1">
    <citation type="journal article" date="2023" name="Mol. Phylogenet. Evol.">
        <title>Genome-scale phylogeny and comparative genomics of the fungal order Sordariales.</title>
        <authorList>
            <person name="Hensen N."/>
            <person name="Bonometti L."/>
            <person name="Westerberg I."/>
            <person name="Brannstrom I.O."/>
            <person name="Guillou S."/>
            <person name="Cros-Aarteil S."/>
            <person name="Calhoun S."/>
            <person name="Haridas S."/>
            <person name="Kuo A."/>
            <person name="Mondo S."/>
            <person name="Pangilinan J."/>
            <person name="Riley R."/>
            <person name="LaButti K."/>
            <person name="Andreopoulos B."/>
            <person name="Lipzen A."/>
            <person name="Chen C."/>
            <person name="Yan M."/>
            <person name="Daum C."/>
            <person name="Ng V."/>
            <person name="Clum A."/>
            <person name="Steindorff A."/>
            <person name="Ohm R.A."/>
            <person name="Martin F."/>
            <person name="Silar P."/>
            <person name="Natvig D.O."/>
            <person name="Lalanne C."/>
            <person name="Gautier V."/>
            <person name="Ament-Velasquez S.L."/>
            <person name="Kruys A."/>
            <person name="Hutchinson M.I."/>
            <person name="Powell A.J."/>
            <person name="Barry K."/>
            <person name="Miller A.N."/>
            <person name="Grigoriev I.V."/>
            <person name="Debuchy R."/>
            <person name="Gladieux P."/>
            <person name="Hiltunen Thoren M."/>
            <person name="Johannesson H."/>
        </authorList>
    </citation>
    <scope>NUCLEOTIDE SEQUENCE</scope>
    <source>
        <strain evidence="19">SMH4131-1</strain>
    </source>
</reference>
<evidence type="ECO:0000313" key="20">
    <source>
        <dbReference type="Proteomes" id="UP001286456"/>
    </source>
</evidence>
<comment type="caution">
    <text evidence="19">The sequence shown here is derived from an EMBL/GenBank/DDBJ whole genome shotgun (WGS) entry which is preliminary data.</text>
</comment>
<evidence type="ECO:0000256" key="17">
    <source>
        <dbReference type="SAM" id="MobiDB-lite"/>
    </source>
</evidence>
<dbReference type="GO" id="GO:0019171">
    <property type="term" value="F:(3R)-hydroxyacyl-[acyl-carrier-protein] dehydratase activity"/>
    <property type="evidence" value="ECO:0007669"/>
    <property type="project" value="UniProtKB-EC"/>
</dbReference>